<sequence length="141" mass="14638">MQTMRSKASTPGVPRPGARDRARDLLPLFAGAAVAVGGVGAMLALVDLDSPLRGPFTLFFLIAAPGAAIAAALRALEPWGRAVAAVAGSIAVNMLVAQAMLALHVWSVRGGVVAVTVLSALVLLLLEAQRLRRHAVRKWTS</sequence>
<evidence type="ECO:0000313" key="2">
    <source>
        <dbReference type="Proteomes" id="UP000187191"/>
    </source>
</evidence>
<dbReference type="Proteomes" id="UP000187191">
    <property type="component" value="Chromosome"/>
</dbReference>
<keyword evidence="2" id="KW-1185">Reference proteome</keyword>
<dbReference type="EMBL" id="CP015588">
    <property type="protein sequence ID" value="APY89090.1"/>
    <property type="molecule type" value="Genomic_DNA"/>
</dbReference>
<evidence type="ECO:0000313" key="1">
    <source>
        <dbReference type="EMBL" id="APY89090.1"/>
    </source>
</evidence>
<reference evidence="1 2" key="1">
    <citation type="submission" date="2016-05" db="EMBL/GenBank/DDBJ databases">
        <authorList>
            <person name="Gu J."/>
        </authorList>
    </citation>
    <scope>NUCLEOTIDE SEQUENCE [LARGE SCALE GENOMIC DNA]</scope>
    <source>
        <strain evidence="1 2">ACCC40021</strain>
    </source>
</reference>
<protein>
    <submittedName>
        <fullName evidence="1">Uncharacterized protein</fullName>
    </submittedName>
</protein>
<dbReference type="RefSeq" id="WP_076686976.1">
    <property type="nucleotide sequence ID" value="NZ_CP015588.1"/>
</dbReference>
<proteinExistence type="predicted"/>
<organism evidence="1 2">
    <name type="scientific">Streptomyces alfalfae</name>
    <dbReference type="NCBI Taxonomy" id="1642299"/>
    <lineage>
        <taxon>Bacteria</taxon>
        <taxon>Bacillati</taxon>
        <taxon>Actinomycetota</taxon>
        <taxon>Actinomycetes</taxon>
        <taxon>Kitasatosporales</taxon>
        <taxon>Streptomycetaceae</taxon>
        <taxon>Streptomyces</taxon>
    </lineage>
</organism>
<name>A0ABN4VV56_9ACTN</name>
<gene>
    <name evidence="1" type="ORF">A7J05_28365</name>
</gene>
<accession>A0ABN4VV56</accession>